<dbReference type="PROSITE" id="PS50156">
    <property type="entry name" value="SSD"/>
    <property type="match status" value="2"/>
</dbReference>
<dbReference type="AlphaFoldDB" id="A0A3B0ZP82"/>
<reference evidence="8" key="1">
    <citation type="submission" date="2018-06" db="EMBL/GenBank/DDBJ databases">
        <authorList>
            <person name="Zhirakovskaya E."/>
        </authorList>
    </citation>
    <scope>NUCLEOTIDE SEQUENCE</scope>
</reference>
<evidence type="ECO:0000256" key="4">
    <source>
        <dbReference type="ARBA" id="ARBA00022989"/>
    </source>
</evidence>
<evidence type="ECO:0000259" key="7">
    <source>
        <dbReference type="PROSITE" id="PS50156"/>
    </source>
</evidence>
<dbReference type="InterPro" id="IPR050545">
    <property type="entry name" value="Mycobact_MmpL"/>
</dbReference>
<keyword evidence="5 6" id="KW-0472">Membrane</keyword>
<evidence type="ECO:0000256" key="2">
    <source>
        <dbReference type="ARBA" id="ARBA00022475"/>
    </source>
</evidence>
<evidence type="ECO:0000256" key="6">
    <source>
        <dbReference type="SAM" id="Phobius"/>
    </source>
</evidence>
<evidence type="ECO:0000313" key="8">
    <source>
        <dbReference type="EMBL" id="VAW95375.1"/>
    </source>
</evidence>
<dbReference type="EMBL" id="UOFS01000022">
    <property type="protein sequence ID" value="VAW95375.1"/>
    <property type="molecule type" value="Genomic_DNA"/>
</dbReference>
<dbReference type="InterPro" id="IPR000731">
    <property type="entry name" value="SSD"/>
</dbReference>
<feature type="transmembrane region" description="Helical" evidence="6">
    <location>
        <begin position="402"/>
        <end position="420"/>
    </location>
</feature>
<feature type="transmembrane region" description="Helical" evidence="6">
    <location>
        <begin position="15"/>
        <end position="33"/>
    </location>
</feature>
<comment type="subcellular location">
    <subcellularLocation>
        <location evidence="1">Cell membrane</location>
        <topology evidence="1">Multi-pass membrane protein</topology>
    </subcellularLocation>
</comment>
<keyword evidence="2" id="KW-1003">Cell membrane</keyword>
<keyword evidence="3 6" id="KW-0812">Transmembrane</keyword>
<accession>A0A3B0ZP82</accession>
<dbReference type="GO" id="GO:0022857">
    <property type="term" value="F:transmembrane transporter activity"/>
    <property type="evidence" value="ECO:0007669"/>
    <property type="project" value="InterPro"/>
</dbReference>
<proteinExistence type="predicted"/>
<dbReference type="InterPro" id="IPR004869">
    <property type="entry name" value="MMPL_dom"/>
</dbReference>
<feature type="transmembrane region" description="Helical" evidence="6">
    <location>
        <begin position="343"/>
        <end position="367"/>
    </location>
</feature>
<gene>
    <name evidence="8" type="ORF">MNBD_GAMMA22-51</name>
</gene>
<evidence type="ECO:0000256" key="1">
    <source>
        <dbReference type="ARBA" id="ARBA00004651"/>
    </source>
</evidence>
<dbReference type="PRINTS" id="PR00702">
    <property type="entry name" value="ACRIFLAVINRP"/>
</dbReference>
<feature type="transmembrane region" description="Helical" evidence="6">
    <location>
        <begin position="312"/>
        <end position="331"/>
    </location>
</feature>
<name>A0A3B0ZP82_9ZZZZ</name>
<feature type="transmembrane region" description="Helical" evidence="6">
    <location>
        <begin position="644"/>
        <end position="665"/>
    </location>
</feature>
<feature type="domain" description="SSD" evidence="7">
    <location>
        <begin position="244"/>
        <end position="366"/>
    </location>
</feature>
<feature type="transmembrane region" description="Helical" evidence="6">
    <location>
        <begin position="240"/>
        <end position="265"/>
    </location>
</feature>
<dbReference type="PANTHER" id="PTHR33406:SF13">
    <property type="entry name" value="MEMBRANE PROTEIN YDFJ"/>
    <property type="match status" value="1"/>
</dbReference>
<dbReference type="Gene3D" id="1.20.1640.10">
    <property type="entry name" value="Multidrug efflux transporter AcrB transmembrane domain"/>
    <property type="match status" value="2"/>
</dbReference>
<sequence>MWVDQFTRLLLKHRLLFLLLIILIIAVFVFFASKLKFDNTPDSFFISTDKTLEFYKKFQKNYASDEYSLFVIRSPDKWTLSYIESIRELVSKLSRVDNVIKVRAITNVRYIEGSESGIEVGDFIPEGLTLKQILEKKKIAVKHPYYKNTYISADGKYLGIVAETNIIEGEVDYKIAIRNGFEKILAEKPYSDLDISVVGAPVLDAEVREIVAKESGLFGAIVFLLVAIGYWFMFRSLIGVVLPLIIAVVSILSAFGIMGLFGFSAGLLTPIIPSFMISVGAGSAVYLLTELHFSAKQGTSLKESIFETMRSTAVPCSLSVVTTAGALLAFSSSKIKPVEEVGLTMGLALLVSLVVSLILVPIVFSLIRDKKIIKLKSNDLFSYRTKLLSSISVFVANKYKSILVFFMILIIVSASGFLKLDTDYYYLGTFNADTRIRLNYDKVDNTIGGSSSIEIIIDTSTNDGVKNPFFLEEVDRLINLVKSHKELSPKVYSLVSVIKELNQAVNNNDINFYRLPESINVISQLLLLFESSGSDELEHLTTANYSQIRINVKVKNLPDKSYVSLFSDINKFGESSPLFMKTDSQNSEVEVTETENKIGITGLVHMWSKISSYLFENQIQSVGYAMLIVLFVMIWVFKSIKLGVFMAMSNAVAVLVVLGFMGWFGIYLDPYTVLVAAIALGILDDDTIHFVKRVQYEYDKVDDICEALHRTYITTGQAVVASSVVLIMAFSVYSLSQVSSLNKFGLLISLAIFMGLIVELFLTPAILMYFYKKKQVTETVMA</sequence>
<dbReference type="SUPFAM" id="SSF82866">
    <property type="entry name" value="Multidrug efflux transporter AcrB transmembrane domain"/>
    <property type="match status" value="2"/>
</dbReference>
<feature type="transmembrane region" description="Helical" evidence="6">
    <location>
        <begin position="619"/>
        <end position="637"/>
    </location>
</feature>
<dbReference type="PANTHER" id="PTHR33406">
    <property type="entry name" value="MEMBRANE PROTEIN MJ1562-RELATED"/>
    <property type="match status" value="1"/>
</dbReference>
<feature type="transmembrane region" description="Helical" evidence="6">
    <location>
        <begin position="712"/>
        <end position="733"/>
    </location>
</feature>
<feature type="transmembrane region" description="Helical" evidence="6">
    <location>
        <begin position="216"/>
        <end position="233"/>
    </location>
</feature>
<protein>
    <recommendedName>
        <fullName evidence="7">SSD domain-containing protein</fullName>
    </recommendedName>
</protein>
<feature type="transmembrane region" description="Helical" evidence="6">
    <location>
        <begin position="745"/>
        <end position="771"/>
    </location>
</feature>
<keyword evidence="4 6" id="KW-1133">Transmembrane helix</keyword>
<evidence type="ECO:0000256" key="3">
    <source>
        <dbReference type="ARBA" id="ARBA00022692"/>
    </source>
</evidence>
<dbReference type="InterPro" id="IPR001036">
    <property type="entry name" value="Acrflvin-R"/>
</dbReference>
<dbReference type="GO" id="GO:0005886">
    <property type="term" value="C:plasma membrane"/>
    <property type="evidence" value="ECO:0007669"/>
    <property type="project" value="UniProtKB-SubCell"/>
</dbReference>
<dbReference type="Pfam" id="PF03176">
    <property type="entry name" value="MMPL"/>
    <property type="match status" value="2"/>
</dbReference>
<organism evidence="8">
    <name type="scientific">hydrothermal vent metagenome</name>
    <dbReference type="NCBI Taxonomy" id="652676"/>
    <lineage>
        <taxon>unclassified sequences</taxon>
        <taxon>metagenomes</taxon>
        <taxon>ecological metagenomes</taxon>
    </lineage>
</organism>
<feature type="domain" description="SSD" evidence="7">
    <location>
        <begin position="642"/>
        <end position="769"/>
    </location>
</feature>
<feature type="transmembrane region" description="Helical" evidence="6">
    <location>
        <begin position="271"/>
        <end position="291"/>
    </location>
</feature>
<evidence type="ECO:0000256" key="5">
    <source>
        <dbReference type="ARBA" id="ARBA00023136"/>
    </source>
</evidence>